<comment type="caution">
    <text evidence="2">The sequence shown here is derived from an EMBL/GenBank/DDBJ whole genome shotgun (WGS) entry which is preliminary data.</text>
</comment>
<keyword evidence="3" id="KW-1185">Reference proteome</keyword>
<sequence>MEDVTAASDRSNKENAPTLPSKSLIPPLVPSFKTKGRRRLNINRIPLADITNLFIHSASHIGVSEIPLSILPHSNRRRRTEAIPYTKYRIFCSKSLRMGFR</sequence>
<organism evidence="2 3">
    <name type="scientific">Acacia crassicarpa</name>
    <name type="common">northern wattle</name>
    <dbReference type="NCBI Taxonomy" id="499986"/>
    <lineage>
        <taxon>Eukaryota</taxon>
        <taxon>Viridiplantae</taxon>
        <taxon>Streptophyta</taxon>
        <taxon>Embryophyta</taxon>
        <taxon>Tracheophyta</taxon>
        <taxon>Spermatophyta</taxon>
        <taxon>Magnoliopsida</taxon>
        <taxon>eudicotyledons</taxon>
        <taxon>Gunneridae</taxon>
        <taxon>Pentapetalae</taxon>
        <taxon>rosids</taxon>
        <taxon>fabids</taxon>
        <taxon>Fabales</taxon>
        <taxon>Fabaceae</taxon>
        <taxon>Caesalpinioideae</taxon>
        <taxon>mimosoid clade</taxon>
        <taxon>Acacieae</taxon>
        <taxon>Acacia</taxon>
    </lineage>
</organism>
<feature type="region of interest" description="Disordered" evidence="1">
    <location>
        <begin position="1"/>
        <end position="22"/>
    </location>
</feature>
<evidence type="ECO:0000313" key="3">
    <source>
        <dbReference type="Proteomes" id="UP001293593"/>
    </source>
</evidence>
<protein>
    <submittedName>
        <fullName evidence="2">Uncharacterized protein</fullName>
    </submittedName>
</protein>
<dbReference type="Proteomes" id="UP001293593">
    <property type="component" value="Unassembled WGS sequence"/>
</dbReference>
<accession>A0AAE1TID3</accession>
<name>A0AAE1TID3_9FABA</name>
<dbReference type="EMBL" id="JAWXYG010000001">
    <property type="protein sequence ID" value="KAK4286101.1"/>
    <property type="molecule type" value="Genomic_DNA"/>
</dbReference>
<dbReference type="AlphaFoldDB" id="A0AAE1TID3"/>
<gene>
    <name evidence="2" type="ORF">QN277_002709</name>
</gene>
<evidence type="ECO:0000256" key="1">
    <source>
        <dbReference type="SAM" id="MobiDB-lite"/>
    </source>
</evidence>
<proteinExistence type="predicted"/>
<evidence type="ECO:0000313" key="2">
    <source>
        <dbReference type="EMBL" id="KAK4286101.1"/>
    </source>
</evidence>
<reference evidence="2" key="1">
    <citation type="submission" date="2023-10" db="EMBL/GenBank/DDBJ databases">
        <title>Chromosome-level genome of the transformable northern wattle, Acacia crassicarpa.</title>
        <authorList>
            <person name="Massaro I."/>
            <person name="Sinha N.R."/>
            <person name="Poethig S."/>
            <person name="Leichty A.R."/>
        </authorList>
    </citation>
    <scope>NUCLEOTIDE SEQUENCE</scope>
    <source>
        <strain evidence="2">Acra3RX</strain>
        <tissue evidence="2">Leaf</tissue>
    </source>
</reference>